<keyword evidence="2" id="KW-1185">Reference proteome</keyword>
<sequence>MTDSNGTNATWAGNLNILTEQIGRLTEVVTVGFGELKDGMSELKELVREQSEISKRQEQHISRLVDTVGRQADTVARQAELVDALIRDRQHNPGRIDH</sequence>
<dbReference type="AlphaFoldDB" id="A0A8K2A1I2"/>
<comment type="caution">
    <text evidence="1">The sequence shown here is derived from an EMBL/GenBank/DDBJ whole genome shotgun (WGS) entry which is preliminary data.</text>
</comment>
<dbReference type="EMBL" id="WVIC01000036">
    <property type="protein sequence ID" value="NCJ07946.1"/>
    <property type="molecule type" value="Genomic_DNA"/>
</dbReference>
<dbReference type="Proteomes" id="UP000607397">
    <property type="component" value="Unassembled WGS sequence"/>
</dbReference>
<proteinExistence type="predicted"/>
<reference evidence="1" key="1">
    <citation type="submission" date="2019-12" db="EMBL/GenBank/DDBJ databases">
        <title>High-Quality draft genome sequences of three cyanobacteria isolated from the limestone walls of the Old Cathedral of Coimbra.</title>
        <authorList>
            <person name="Tiago I."/>
            <person name="Soares F."/>
            <person name="Portugal A."/>
        </authorList>
    </citation>
    <scope>NUCLEOTIDE SEQUENCE [LARGE SCALE GENOMIC DNA]</scope>
    <source>
        <strain evidence="1">C</strain>
    </source>
</reference>
<organism evidence="1 2">
    <name type="scientific">Petrachloros mirabilis ULC683</name>
    <dbReference type="NCBI Taxonomy" id="2781853"/>
    <lineage>
        <taxon>Bacteria</taxon>
        <taxon>Bacillati</taxon>
        <taxon>Cyanobacteriota</taxon>
        <taxon>Cyanophyceae</taxon>
        <taxon>Synechococcales</taxon>
        <taxon>Petrachlorosaceae</taxon>
        <taxon>Petrachloros</taxon>
        <taxon>Petrachloros mirabilis</taxon>
    </lineage>
</organism>
<dbReference type="RefSeq" id="WP_161826423.1">
    <property type="nucleotide sequence ID" value="NZ_WVIC01000036.1"/>
</dbReference>
<gene>
    <name evidence="1" type="ORF">GS597_15810</name>
</gene>
<accession>A0A8K2A1I2</accession>
<name>A0A8K2A1I2_9CYAN</name>
<evidence type="ECO:0000313" key="2">
    <source>
        <dbReference type="Proteomes" id="UP000607397"/>
    </source>
</evidence>
<evidence type="ECO:0000313" key="1">
    <source>
        <dbReference type="EMBL" id="NCJ07946.1"/>
    </source>
</evidence>
<protein>
    <submittedName>
        <fullName evidence="1">Uncharacterized protein</fullName>
    </submittedName>
</protein>